<reference evidence="1 2" key="1">
    <citation type="submission" date="2020-07" db="EMBL/GenBank/DDBJ databases">
        <title>Draft genome sequence of violacein-producing bacteria and related species.</title>
        <authorList>
            <person name="Wilson H.S."/>
            <person name="De Leon M.E."/>
        </authorList>
    </citation>
    <scope>NUCLEOTIDE SEQUENCE [LARGE SCALE GENOMIC DNA]</scope>
    <source>
        <strain evidence="1 2">HSC-21Su07</strain>
    </source>
</reference>
<evidence type="ECO:0000313" key="1">
    <source>
        <dbReference type="EMBL" id="MBA4707778.1"/>
    </source>
</evidence>
<comment type="caution">
    <text evidence="1">The sequence shown here is derived from an EMBL/GenBank/DDBJ whole genome shotgun (WGS) entry which is preliminary data.</text>
</comment>
<proteinExistence type="predicted"/>
<keyword evidence="2" id="KW-1185">Reference proteome</keyword>
<dbReference type="AlphaFoldDB" id="A0A838Y1K0"/>
<evidence type="ECO:0000313" key="2">
    <source>
        <dbReference type="Proteomes" id="UP000545606"/>
    </source>
</evidence>
<sequence>MALTFALYYDAARTQPVTQLALAGINDALASPLQQRLYVGPAAGMRTMSTDGQPIRLSVVSTGDVQPSAFRLALSQVDLSSAVPGADIALPAQLDDLVAIWLQVDCSHITTGSHGGLTITSTEVKEVAL</sequence>
<organism evidence="1 2">
    <name type="scientific">Aquitalea aquatica</name>
    <dbReference type="NCBI Taxonomy" id="3044273"/>
    <lineage>
        <taxon>Bacteria</taxon>
        <taxon>Pseudomonadati</taxon>
        <taxon>Pseudomonadota</taxon>
        <taxon>Betaproteobacteria</taxon>
        <taxon>Neisseriales</taxon>
        <taxon>Chromobacteriaceae</taxon>
        <taxon>Aquitalea</taxon>
    </lineage>
</organism>
<name>A0A838Y1K0_9NEIS</name>
<dbReference type="RefSeq" id="WP_181835023.1">
    <property type="nucleotide sequence ID" value="NZ_JACERN010000017.1"/>
</dbReference>
<protein>
    <submittedName>
        <fullName evidence="1">Uncharacterized protein</fullName>
    </submittedName>
</protein>
<accession>A0A838Y1K0</accession>
<dbReference type="EMBL" id="JACERN010000017">
    <property type="protein sequence ID" value="MBA4707778.1"/>
    <property type="molecule type" value="Genomic_DNA"/>
</dbReference>
<gene>
    <name evidence="1" type="ORF">H2Z84_05155</name>
</gene>
<dbReference type="Proteomes" id="UP000545606">
    <property type="component" value="Unassembled WGS sequence"/>
</dbReference>